<accession>A0A2N3PQE6</accession>
<dbReference type="AlphaFoldDB" id="A0A2N3PQE6"/>
<evidence type="ECO:0000313" key="2">
    <source>
        <dbReference type="Proteomes" id="UP000233293"/>
    </source>
</evidence>
<gene>
    <name evidence="1" type="ORF">CWS72_20730</name>
</gene>
<dbReference type="SUPFAM" id="SSF141868">
    <property type="entry name" value="EAL domain-like"/>
    <property type="match status" value="1"/>
</dbReference>
<sequence length="399" mass="44688">MNSQSSADDGNMVSTLTGMDRALLVELGRLRKAPQGVRAVHILSSVVASRRKFEKEAEAANQAILAVLVTGSYHKIFNLSNGDIVFLYSQVTTSAIVTLCTALETSLFVGVEPHKNVYGDFGNYKIFDLSRDINNVIEGIRLTLSAERKVVSAKQPISVKQMEYVNNQIRGANIRSIVFNQPIYNISHQKPSIEFLEFYTSIQKLEQLYVPDRSIAGNPWLFNLIKRELDAAVMRAISSEIPSYRHKAFSLNLLVDSFMSDGFREFIGSLPAKLGGRIFVEIEKTDLVQHSDFLADIYERARAMNVPLCIDGISYHDVELVRLSRMNCDFVKLKWSPEILKLPERQLEILIGDLKASSAKIVLTRCDTANSLSFARSASIGFIQGHLADEFFRSGEILQ</sequence>
<dbReference type="InterPro" id="IPR035919">
    <property type="entry name" value="EAL_sf"/>
</dbReference>
<dbReference type="Proteomes" id="UP000233293">
    <property type="component" value="Unassembled WGS sequence"/>
</dbReference>
<proteinExistence type="predicted"/>
<organism evidence="1 2">
    <name type="scientific">Telmatospirillum siberiense</name>
    <dbReference type="NCBI Taxonomy" id="382514"/>
    <lineage>
        <taxon>Bacteria</taxon>
        <taxon>Pseudomonadati</taxon>
        <taxon>Pseudomonadota</taxon>
        <taxon>Alphaproteobacteria</taxon>
        <taxon>Rhodospirillales</taxon>
        <taxon>Rhodospirillaceae</taxon>
        <taxon>Telmatospirillum</taxon>
    </lineage>
</organism>
<keyword evidence="2" id="KW-1185">Reference proteome</keyword>
<dbReference type="RefSeq" id="WP_101252547.1">
    <property type="nucleotide sequence ID" value="NZ_PIUM01000029.1"/>
</dbReference>
<dbReference type="Gene3D" id="3.20.20.450">
    <property type="entry name" value="EAL domain"/>
    <property type="match status" value="1"/>
</dbReference>
<dbReference type="OrthoDB" id="8431402at2"/>
<reference evidence="2" key="1">
    <citation type="submission" date="2017-12" db="EMBL/GenBank/DDBJ databases">
        <title>Draft genome sequence of Telmatospirillum siberiense 26-4b1T, an acidotolerant peatland alphaproteobacterium potentially involved in sulfur cycling.</title>
        <authorList>
            <person name="Hausmann B."/>
            <person name="Pjevac P."/>
            <person name="Schreck K."/>
            <person name="Herbold C.W."/>
            <person name="Daims H."/>
            <person name="Wagner M."/>
            <person name="Pester M."/>
            <person name="Loy A."/>
        </authorList>
    </citation>
    <scope>NUCLEOTIDE SEQUENCE [LARGE SCALE GENOMIC DNA]</scope>
    <source>
        <strain evidence="2">26-4b1</strain>
    </source>
</reference>
<comment type="caution">
    <text evidence="1">The sequence shown here is derived from an EMBL/GenBank/DDBJ whole genome shotgun (WGS) entry which is preliminary data.</text>
</comment>
<evidence type="ECO:0000313" key="1">
    <source>
        <dbReference type="EMBL" id="PKU22614.1"/>
    </source>
</evidence>
<dbReference type="EMBL" id="PIUM01000029">
    <property type="protein sequence ID" value="PKU22614.1"/>
    <property type="molecule type" value="Genomic_DNA"/>
</dbReference>
<name>A0A2N3PQE6_9PROT</name>
<protein>
    <submittedName>
        <fullName evidence="1">Uncharacterized protein</fullName>
    </submittedName>
</protein>